<feature type="compositionally biased region" description="Basic and acidic residues" evidence="1">
    <location>
        <begin position="16"/>
        <end position="38"/>
    </location>
</feature>
<dbReference type="AlphaFoldDB" id="A0A0D2CE52"/>
<dbReference type="Proteomes" id="UP000054466">
    <property type="component" value="Unassembled WGS sequence"/>
</dbReference>
<sequence>MSEAMIKSAPSAACKDAPDKHQSCDNKDPISGKKDKLSDSVLQPKCPLSSRPGPYSVGERLFFKKLVDGEREPVFFTVVKVLEGALGKGCTQSCCLLVDIHQVDSTIPAIYHENRCVLKIFDFKHSQGLRNQFNCGVFTPEHAAALNELTADNECLNPVYWLEDSVDVVQSKSTLLAADFEAGAIGPSVSRLLLAGYQLQVLYDEARNEDPNFPSLLLGLAEKEAFLFTITQLDYSHHRKGFDAIDGVEGFPSFVASGFIVRECEEATRAPQLHHYPVIMTSFIDNAITLEVLSAGLKTDCSTNHSDVERSLLQEFKSFSACQWHALFCEAHAMIYKLWLLGLQYDDLRPANIMVARDGPGQFRLVLVDIGGLKVLDQEHVEFYSRDRGQRRYLESRPDHHVWQYEANSKHQEQFDGGLEFDLVQLMASVIPVSYIKSKHFSFFDVQTHRFRGWYGGRREHCHTTVWRFLFETLVASLARSRFGAEPATVAAILRWVCLILLSGYRSHNKFPLWGFRAFLRIAFLVAPAEDFGLGMTSVVNRKLTTFRHSLKDSPGISAVPFTIKQIQQWADKSDLWCDAPWYSLDVQSTQLLQLLQGRQENVRSEVFTGFLAGLDVDDQLLSAGKDILWCEEDINIYRDRYQTLTNGSVLHDH</sequence>
<keyword evidence="3" id="KW-1185">Reference proteome</keyword>
<dbReference type="GeneID" id="27347348"/>
<reference evidence="2 3" key="1">
    <citation type="submission" date="2015-01" db="EMBL/GenBank/DDBJ databases">
        <title>The Genome Sequence of Cladophialophora immunda CBS83496.</title>
        <authorList>
            <consortium name="The Broad Institute Genomics Platform"/>
            <person name="Cuomo C."/>
            <person name="de Hoog S."/>
            <person name="Gorbushina A."/>
            <person name="Stielow B."/>
            <person name="Teixiera M."/>
            <person name="Abouelleil A."/>
            <person name="Chapman S.B."/>
            <person name="Priest M."/>
            <person name="Young S.K."/>
            <person name="Wortman J."/>
            <person name="Nusbaum C."/>
            <person name="Birren B."/>
        </authorList>
    </citation>
    <scope>NUCLEOTIDE SEQUENCE [LARGE SCALE GENOMIC DNA]</scope>
    <source>
        <strain evidence="2 3">CBS 83496</strain>
    </source>
</reference>
<gene>
    <name evidence="2" type="ORF">PV07_08154</name>
</gene>
<proteinExistence type="predicted"/>
<evidence type="ECO:0000313" key="3">
    <source>
        <dbReference type="Proteomes" id="UP000054466"/>
    </source>
</evidence>
<dbReference type="VEuPathDB" id="FungiDB:PV07_08154"/>
<evidence type="ECO:0000256" key="1">
    <source>
        <dbReference type="SAM" id="MobiDB-lite"/>
    </source>
</evidence>
<dbReference type="RefSeq" id="XP_016248711.1">
    <property type="nucleotide sequence ID" value="XM_016395292.1"/>
</dbReference>
<evidence type="ECO:0008006" key="4">
    <source>
        <dbReference type="Google" id="ProtNLM"/>
    </source>
</evidence>
<accession>A0A0D2CE52</accession>
<feature type="region of interest" description="Disordered" evidence="1">
    <location>
        <begin position="1"/>
        <end position="47"/>
    </location>
</feature>
<dbReference type="HOGENOM" id="CLU_432139_0_0_1"/>
<organism evidence="2 3">
    <name type="scientific">Cladophialophora immunda</name>
    <dbReference type="NCBI Taxonomy" id="569365"/>
    <lineage>
        <taxon>Eukaryota</taxon>
        <taxon>Fungi</taxon>
        <taxon>Dikarya</taxon>
        <taxon>Ascomycota</taxon>
        <taxon>Pezizomycotina</taxon>
        <taxon>Eurotiomycetes</taxon>
        <taxon>Chaetothyriomycetidae</taxon>
        <taxon>Chaetothyriales</taxon>
        <taxon>Herpotrichiellaceae</taxon>
        <taxon>Cladophialophora</taxon>
    </lineage>
</organism>
<name>A0A0D2CE52_9EURO</name>
<protein>
    <recommendedName>
        <fullName evidence="4">Protein kinase domain-containing protein</fullName>
    </recommendedName>
</protein>
<evidence type="ECO:0000313" key="2">
    <source>
        <dbReference type="EMBL" id="KIW28495.1"/>
    </source>
</evidence>
<dbReference type="EMBL" id="KN847043">
    <property type="protein sequence ID" value="KIW28495.1"/>
    <property type="molecule type" value="Genomic_DNA"/>
</dbReference>